<dbReference type="AlphaFoldDB" id="A0AAN9Y8W4"/>
<proteinExistence type="predicted"/>
<dbReference type="EMBL" id="JBBCAQ010000003">
    <property type="protein sequence ID" value="KAK7604458.1"/>
    <property type="molecule type" value="Genomic_DNA"/>
</dbReference>
<keyword evidence="3" id="KW-1185">Reference proteome</keyword>
<name>A0AAN9Y8W4_9HEMI</name>
<organism evidence="2 3">
    <name type="scientific">Parthenolecanium corni</name>
    <dbReference type="NCBI Taxonomy" id="536013"/>
    <lineage>
        <taxon>Eukaryota</taxon>
        <taxon>Metazoa</taxon>
        <taxon>Ecdysozoa</taxon>
        <taxon>Arthropoda</taxon>
        <taxon>Hexapoda</taxon>
        <taxon>Insecta</taxon>
        <taxon>Pterygota</taxon>
        <taxon>Neoptera</taxon>
        <taxon>Paraneoptera</taxon>
        <taxon>Hemiptera</taxon>
        <taxon>Sternorrhyncha</taxon>
        <taxon>Coccoidea</taxon>
        <taxon>Coccidae</taxon>
        <taxon>Parthenolecanium</taxon>
    </lineage>
</organism>
<evidence type="ECO:0000256" key="1">
    <source>
        <dbReference type="SAM" id="SignalP"/>
    </source>
</evidence>
<comment type="caution">
    <text evidence="2">The sequence shown here is derived from an EMBL/GenBank/DDBJ whole genome shotgun (WGS) entry which is preliminary data.</text>
</comment>
<evidence type="ECO:0000313" key="2">
    <source>
        <dbReference type="EMBL" id="KAK7604458.1"/>
    </source>
</evidence>
<protein>
    <submittedName>
        <fullName evidence="2">Uncharacterized protein</fullName>
    </submittedName>
</protein>
<feature type="signal peptide" evidence="1">
    <location>
        <begin position="1"/>
        <end position="23"/>
    </location>
</feature>
<sequence length="90" mass="9939">MKNSPPAFILVSVAAIVVASAFADHNLLCCGNSSVLLHYGSYQCEDGQELLLPCNSNDVSYLGTRKEDHKTVDDETKMYENEQLTVYPPE</sequence>
<evidence type="ECO:0000313" key="3">
    <source>
        <dbReference type="Proteomes" id="UP001367676"/>
    </source>
</evidence>
<accession>A0AAN9Y8W4</accession>
<reference evidence="2 3" key="1">
    <citation type="submission" date="2024-03" db="EMBL/GenBank/DDBJ databases">
        <title>Adaptation during the transition from Ophiocordyceps entomopathogen to insect associate is accompanied by gene loss and intensified selection.</title>
        <authorList>
            <person name="Ward C.M."/>
            <person name="Onetto C.A."/>
            <person name="Borneman A.R."/>
        </authorList>
    </citation>
    <scope>NUCLEOTIDE SEQUENCE [LARGE SCALE GENOMIC DNA]</scope>
    <source>
        <strain evidence="2">AWRI1</strain>
        <tissue evidence="2">Single Adult Female</tissue>
    </source>
</reference>
<keyword evidence="1" id="KW-0732">Signal</keyword>
<feature type="chain" id="PRO_5042829533" evidence="1">
    <location>
        <begin position="24"/>
        <end position="90"/>
    </location>
</feature>
<gene>
    <name evidence="2" type="ORF">V9T40_005644</name>
</gene>
<dbReference type="Proteomes" id="UP001367676">
    <property type="component" value="Unassembled WGS sequence"/>
</dbReference>